<evidence type="ECO:0000313" key="11">
    <source>
        <dbReference type="Ensembl" id="ENSEBUP00000020735.1"/>
    </source>
</evidence>
<reference evidence="11" key="2">
    <citation type="submission" date="2025-09" db="UniProtKB">
        <authorList>
            <consortium name="Ensembl"/>
        </authorList>
    </citation>
    <scope>IDENTIFICATION</scope>
</reference>
<dbReference type="InterPro" id="IPR043566">
    <property type="entry name" value="Rabphilin/DOC2/Noc2"/>
</dbReference>
<evidence type="ECO:0000259" key="8">
    <source>
        <dbReference type="PROSITE" id="PS50004"/>
    </source>
</evidence>
<sequence>MRAMTDAFFGDGTDRWVCPNDRNLTLRAKLNSGWSMKTAQTDRQRRRDTLTVKEQEVIQNVVRKAECIDVVEKRRIGWLVERLENLQRKAIGDGLDHCLLCGEQIGFLRSTGAVCETCQKNVCTKCGVETMSRQHGSLWLCKICSEQREVWKRSGAWFFNKIPDYLTPSKMLSSQSSARHSRASKAEASCPSETGITPMNVNHSYVHGKATSHDSNSESESSLEGDALSDGPKQVKKNQSDSAVSPRTPVTMTTNLDVPRVTKSNERETLPKQVVDSDLQEMPPESESDEESVLGMLEFSLLYDPSSSSVLCFLHRAKSLKSMDSNGLADPYVKIHLLPGDSKASKLRSKTVKKTLNPVWNEELSYNGITTEDVLKKMLQLSVYDEDRVGHNEFIGQSRIFLRKLTPLKKKLFKVCLEHQPPTQLENVEEEAEQGRLLLSLLYSTEKKGLQVGIIQAARLASIGHLAPSSFVKVTLQPNTSSKWKHKTSVKKRTTNPEYNETIFFEIEQNQVAVKNLVVSVWRNHFGQKDEIIGGFQMGVSSNGKLLKHWNECAKKTDQKSEYWHALTQNVDLKH</sequence>
<dbReference type="PANTHER" id="PTHR45729">
    <property type="entry name" value="RABPHILIN, ISOFORM A"/>
    <property type="match status" value="1"/>
</dbReference>
<dbReference type="PANTHER" id="PTHR45729:SF6">
    <property type="entry name" value="RABPHILIN, ISOFORM A"/>
    <property type="match status" value="1"/>
</dbReference>
<dbReference type="GO" id="GO:0006886">
    <property type="term" value="P:intracellular protein transport"/>
    <property type="evidence" value="ECO:0007669"/>
    <property type="project" value="InterPro"/>
</dbReference>
<organism evidence="11 12">
    <name type="scientific">Eptatretus burgeri</name>
    <name type="common">Inshore hagfish</name>
    <dbReference type="NCBI Taxonomy" id="7764"/>
    <lineage>
        <taxon>Eukaryota</taxon>
        <taxon>Metazoa</taxon>
        <taxon>Chordata</taxon>
        <taxon>Craniata</taxon>
        <taxon>Vertebrata</taxon>
        <taxon>Cyclostomata</taxon>
        <taxon>Myxini</taxon>
        <taxon>Myxiniformes</taxon>
        <taxon>Myxinidae</taxon>
        <taxon>Eptatretinae</taxon>
        <taxon>Eptatretus</taxon>
    </lineage>
</organism>
<dbReference type="Pfam" id="PF00168">
    <property type="entry name" value="C2"/>
    <property type="match status" value="2"/>
</dbReference>
<accession>A0A8C4QWU1</accession>
<evidence type="ECO:0000256" key="1">
    <source>
        <dbReference type="ARBA" id="ARBA00022723"/>
    </source>
</evidence>
<dbReference type="CDD" id="cd04035">
    <property type="entry name" value="C2A_Rabphilin_Doc2"/>
    <property type="match status" value="1"/>
</dbReference>
<comment type="subcellular location">
    <subcellularLocation>
        <location evidence="5">Synapse</location>
    </subcellularLocation>
</comment>
<dbReference type="PROSITE" id="PS50178">
    <property type="entry name" value="ZF_FYVE"/>
    <property type="match status" value="1"/>
</dbReference>
<feature type="domain" description="C2" evidence="8">
    <location>
        <begin position="293"/>
        <end position="419"/>
    </location>
</feature>
<dbReference type="PRINTS" id="PR00360">
    <property type="entry name" value="C2DOMAIN"/>
</dbReference>
<dbReference type="Proteomes" id="UP000694388">
    <property type="component" value="Unplaced"/>
</dbReference>
<dbReference type="Gene3D" id="2.60.40.150">
    <property type="entry name" value="C2 domain"/>
    <property type="match status" value="2"/>
</dbReference>
<dbReference type="InterPro" id="IPR010911">
    <property type="entry name" value="Rab_BD"/>
</dbReference>
<dbReference type="GO" id="GO:0061669">
    <property type="term" value="P:spontaneous neurotransmitter secretion"/>
    <property type="evidence" value="ECO:0007669"/>
    <property type="project" value="TreeGrafter"/>
</dbReference>
<name>A0A8C4QWU1_EPTBU</name>
<dbReference type="Ensembl" id="ENSEBUT00000021311.1">
    <property type="protein sequence ID" value="ENSEBUP00000020735.1"/>
    <property type="gene ID" value="ENSEBUG00000012795.1"/>
</dbReference>
<keyword evidence="1" id="KW-0479">Metal-binding</keyword>
<feature type="domain" description="RabBD" evidence="10">
    <location>
        <begin position="44"/>
        <end position="161"/>
    </location>
</feature>
<dbReference type="GO" id="GO:0006887">
    <property type="term" value="P:exocytosis"/>
    <property type="evidence" value="ECO:0007669"/>
    <property type="project" value="TreeGrafter"/>
</dbReference>
<dbReference type="GeneTree" id="ENSGT00940000157468"/>
<evidence type="ECO:0000256" key="3">
    <source>
        <dbReference type="ARBA" id="ARBA00022833"/>
    </source>
</evidence>
<protein>
    <submittedName>
        <fullName evidence="11">Rabphilin 3A</fullName>
    </submittedName>
</protein>
<dbReference type="PROSITE" id="PS50916">
    <property type="entry name" value="RABBD"/>
    <property type="match status" value="1"/>
</dbReference>
<keyword evidence="2 6" id="KW-0863">Zinc-finger</keyword>
<dbReference type="InterPro" id="IPR017455">
    <property type="entry name" value="Znf_FYVE-rel"/>
</dbReference>
<evidence type="ECO:0000256" key="2">
    <source>
        <dbReference type="ARBA" id="ARBA00022771"/>
    </source>
</evidence>
<dbReference type="PROSITE" id="PS50004">
    <property type="entry name" value="C2"/>
    <property type="match status" value="2"/>
</dbReference>
<dbReference type="InterPro" id="IPR011011">
    <property type="entry name" value="Znf_FYVE_PHD"/>
</dbReference>
<dbReference type="InterPro" id="IPR047022">
    <property type="entry name" value="Rabphilin_Doc2_C2A"/>
</dbReference>
<dbReference type="AlphaFoldDB" id="A0A8C4QWU1"/>
<dbReference type="InterPro" id="IPR035892">
    <property type="entry name" value="C2_domain_sf"/>
</dbReference>
<dbReference type="GO" id="GO:0031267">
    <property type="term" value="F:small GTPase binding"/>
    <property type="evidence" value="ECO:0007669"/>
    <property type="project" value="InterPro"/>
</dbReference>
<dbReference type="SMART" id="SM00239">
    <property type="entry name" value="C2"/>
    <property type="match status" value="2"/>
</dbReference>
<dbReference type="InterPro" id="IPR000008">
    <property type="entry name" value="C2_dom"/>
</dbReference>
<feature type="region of interest" description="Disordered" evidence="7">
    <location>
        <begin position="176"/>
        <end position="288"/>
    </location>
</feature>
<feature type="compositionally biased region" description="Polar residues" evidence="7">
    <location>
        <begin position="240"/>
        <end position="256"/>
    </location>
</feature>
<evidence type="ECO:0000256" key="7">
    <source>
        <dbReference type="SAM" id="MobiDB-lite"/>
    </source>
</evidence>
<feature type="domain" description="FYVE-type" evidence="9">
    <location>
        <begin position="92"/>
        <end position="149"/>
    </location>
</feature>
<dbReference type="Gene3D" id="3.30.40.10">
    <property type="entry name" value="Zinc/RING finger domain, C3HC4 (zinc finger)"/>
    <property type="match status" value="1"/>
</dbReference>
<dbReference type="InterPro" id="IPR013083">
    <property type="entry name" value="Znf_RING/FYVE/PHD"/>
</dbReference>
<reference evidence="11" key="1">
    <citation type="submission" date="2025-08" db="UniProtKB">
        <authorList>
            <consortium name="Ensembl"/>
        </authorList>
    </citation>
    <scope>IDENTIFICATION</scope>
</reference>
<evidence type="ECO:0000256" key="6">
    <source>
        <dbReference type="PROSITE-ProRule" id="PRU00091"/>
    </source>
</evidence>
<dbReference type="SUPFAM" id="SSF49562">
    <property type="entry name" value="C2 domain (Calcium/lipid-binding domain, CaLB)"/>
    <property type="match status" value="2"/>
</dbReference>
<keyword evidence="12" id="KW-1185">Reference proteome</keyword>
<evidence type="ECO:0000313" key="12">
    <source>
        <dbReference type="Proteomes" id="UP000694388"/>
    </source>
</evidence>
<dbReference type="InterPro" id="IPR041282">
    <property type="entry name" value="FYVE_2"/>
</dbReference>
<evidence type="ECO:0000256" key="4">
    <source>
        <dbReference type="ARBA" id="ARBA00023018"/>
    </source>
</evidence>
<dbReference type="GO" id="GO:0017158">
    <property type="term" value="P:regulation of calcium ion-dependent exocytosis"/>
    <property type="evidence" value="ECO:0007669"/>
    <property type="project" value="TreeGrafter"/>
</dbReference>
<dbReference type="FunFam" id="2.60.40.150:FF:000023">
    <property type="entry name" value="Double C2-like domain-containing protein"/>
    <property type="match status" value="1"/>
</dbReference>
<evidence type="ECO:0000256" key="5">
    <source>
        <dbReference type="ARBA" id="ARBA00034103"/>
    </source>
</evidence>
<dbReference type="Pfam" id="PF02318">
    <property type="entry name" value="FYVE_2"/>
    <property type="match status" value="1"/>
</dbReference>
<keyword evidence="4" id="KW-0770">Synapse</keyword>
<evidence type="ECO:0000259" key="10">
    <source>
        <dbReference type="PROSITE" id="PS50916"/>
    </source>
</evidence>
<dbReference type="SUPFAM" id="SSF57903">
    <property type="entry name" value="FYVE/PHD zinc finger"/>
    <property type="match status" value="1"/>
</dbReference>
<dbReference type="GO" id="GO:0098793">
    <property type="term" value="C:presynapse"/>
    <property type="evidence" value="ECO:0007669"/>
    <property type="project" value="GOC"/>
</dbReference>
<evidence type="ECO:0000259" key="9">
    <source>
        <dbReference type="PROSITE" id="PS50178"/>
    </source>
</evidence>
<dbReference type="GO" id="GO:0008270">
    <property type="term" value="F:zinc ion binding"/>
    <property type="evidence" value="ECO:0007669"/>
    <property type="project" value="UniProtKB-KW"/>
</dbReference>
<feature type="compositionally biased region" description="Polar residues" evidence="7">
    <location>
        <begin position="191"/>
        <end position="203"/>
    </location>
</feature>
<proteinExistence type="predicted"/>
<keyword evidence="3" id="KW-0862">Zinc</keyword>
<feature type="domain" description="C2" evidence="8">
    <location>
        <begin position="433"/>
        <end position="565"/>
    </location>
</feature>